<evidence type="ECO:0000256" key="3">
    <source>
        <dbReference type="ARBA" id="ARBA00022729"/>
    </source>
</evidence>
<keyword evidence="5" id="KW-1185">Reference proteome</keyword>
<evidence type="ECO:0000256" key="2">
    <source>
        <dbReference type="ARBA" id="ARBA00011073"/>
    </source>
</evidence>
<dbReference type="PANTHER" id="PTHR10795">
    <property type="entry name" value="PROPROTEIN CONVERTASE SUBTILISIN/KEXIN"/>
    <property type="match status" value="1"/>
</dbReference>
<evidence type="ECO:0008006" key="6">
    <source>
        <dbReference type="Google" id="ProtNLM"/>
    </source>
</evidence>
<comment type="similarity">
    <text evidence="2">Belongs to the peptidase S8 family.</text>
</comment>
<protein>
    <recommendedName>
        <fullName evidence="6">Subtilisin</fullName>
    </recommendedName>
</protein>
<sequence>RWSARNVVGHGSHTTSITAGKEVKDASFYGIGKGGEPSSRLVIYQVCTFEYCGDAAVLRALDDAIEDSVDLITICRQCRFQDGCNSNWFFSYNGERDSHYPFM</sequence>
<dbReference type="Proteomes" id="UP001341840">
    <property type="component" value="Unassembled WGS sequence"/>
</dbReference>
<evidence type="ECO:0000313" key="4">
    <source>
        <dbReference type="EMBL" id="MED6139396.1"/>
    </source>
</evidence>
<dbReference type="InterPro" id="IPR045051">
    <property type="entry name" value="SBT"/>
</dbReference>
<gene>
    <name evidence="4" type="ORF">PIB30_083460</name>
</gene>
<dbReference type="Gene3D" id="3.40.50.200">
    <property type="entry name" value="Peptidase S8/S53 domain"/>
    <property type="match status" value="1"/>
</dbReference>
<evidence type="ECO:0000256" key="1">
    <source>
        <dbReference type="ARBA" id="ARBA00004613"/>
    </source>
</evidence>
<reference evidence="4 5" key="1">
    <citation type="journal article" date="2023" name="Plants (Basel)">
        <title>Bridging the Gap: Combining Genomics and Transcriptomics Approaches to Understand Stylosanthes scabra, an Orphan Legume from the Brazilian Caatinga.</title>
        <authorList>
            <person name="Ferreira-Neto J.R.C."/>
            <person name="da Silva M.D."/>
            <person name="Binneck E."/>
            <person name="de Melo N.F."/>
            <person name="da Silva R.H."/>
            <person name="de Melo A.L.T.M."/>
            <person name="Pandolfi V."/>
            <person name="Bustamante F.O."/>
            <person name="Brasileiro-Vidal A.C."/>
            <person name="Benko-Iseppon A.M."/>
        </authorList>
    </citation>
    <scope>NUCLEOTIDE SEQUENCE [LARGE SCALE GENOMIC DNA]</scope>
    <source>
        <tissue evidence="4">Leaves</tissue>
    </source>
</reference>
<comment type="subcellular location">
    <subcellularLocation>
        <location evidence="1">Secreted</location>
    </subcellularLocation>
</comment>
<dbReference type="SUPFAM" id="SSF52743">
    <property type="entry name" value="Subtilisin-like"/>
    <property type="match status" value="1"/>
</dbReference>
<dbReference type="InterPro" id="IPR036852">
    <property type="entry name" value="Peptidase_S8/S53_dom_sf"/>
</dbReference>
<organism evidence="4 5">
    <name type="scientific">Stylosanthes scabra</name>
    <dbReference type="NCBI Taxonomy" id="79078"/>
    <lineage>
        <taxon>Eukaryota</taxon>
        <taxon>Viridiplantae</taxon>
        <taxon>Streptophyta</taxon>
        <taxon>Embryophyta</taxon>
        <taxon>Tracheophyta</taxon>
        <taxon>Spermatophyta</taxon>
        <taxon>Magnoliopsida</taxon>
        <taxon>eudicotyledons</taxon>
        <taxon>Gunneridae</taxon>
        <taxon>Pentapetalae</taxon>
        <taxon>rosids</taxon>
        <taxon>fabids</taxon>
        <taxon>Fabales</taxon>
        <taxon>Fabaceae</taxon>
        <taxon>Papilionoideae</taxon>
        <taxon>50 kb inversion clade</taxon>
        <taxon>dalbergioids sensu lato</taxon>
        <taxon>Dalbergieae</taxon>
        <taxon>Pterocarpus clade</taxon>
        <taxon>Stylosanthes</taxon>
    </lineage>
</organism>
<feature type="non-terminal residue" evidence="4">
    <location>
        <position position="1"/>
    </location>
</feature>
<dbReference type="EMBL" id="JASCZI010061735">
    <property type="protein sequence ID" value="MED6139396.1"/>
    <property type="molecule type" value="Genomic_DNA"/>
</dbReference>
<keyword evidence="3" id="KW-0732">Signal</keyword>
<comment type="caution">
    <text evidence="4">The sequence shown here is derived from an EMBL/GenBank/DDBJ whole genome shotgun (WGS) entry which is preliminary data.</text>
</comment>
<name>A0ABU6SSK8_9FABA</name>
<accession>A0ABU6SSK8</accession>
<evidence type="ECO:0000313" key="5">
    <source>
        <dbReference type="Proteomes" id="UP001341840"/>
    </source>
</evidence>
<proteinExistence type="inferred from homology"/>